<gene>
    <name evidence="1" type="ORF">PG997_006896</name>
</gene>
<keyword evidence="2" id="KW-1185">Reference proteome</keyword>
<dbReference type="Proteomes" id="UP001433268">
    <property type="component" value="Unassembled WGS sequence"/>
</dbReference>
<dbReference type="RefSeq" id="XP_066670134.1">
    <property type="nucleotide sequence ID" value="XM_066811211.1"/>
</dbReference>
<accession>A0ABR1WRX2</accession>
<evidence type="ECO:0000313" key="2">
    <source>
        <dbReference type="Proteomes" id="UP001433268"/>
    </source>
</evidence>
<dbReference type="GeneID" id="92044271"/>
<protein>
    <submittedName>
        <fullName evidence="1">Uncharacterized protein</fullName>
    </submittedName>
</protein>
<comment type="caution">
    <text evidence="1">The sequence shown here is derived from an EMBL/GenBank/DDBJ whole genome shotgun (WGS) entry which is preliminary data.</text>
</comment>
<dbReference type="EMBL" id="JAQQWN010000005">
    <property type="protein sequence ID" value="KAK8085625.1"/>
    <property type="molecule type" value="Genomic_DNA"/>
</dbReference>
<proteinExistence type="predicted"/>
<name>A0ABR1WRX2_9PEZI</name>
<reference evidence="1 2" key="1">
    <citation type="submission" date="2023-01" db="EMBL/GenBank/DDBJ databases">
        <title>Analysis of 21 Apiospora genomes using comparative genomics revels a genus with tremendous synthesis potential of carbohydrate active enzymes and secondary metabolites.</title>
        <authorList>
            <person name="Sorensen T."/>
        </authorList>
    </citation>
    <scope>NUCLEOTIDE SEQUENCE [LARGE SCALE GENOMIC DNA]</scope>
    <source>
        <strain evidence="1 2">CBS 114990</strain>
    </source>
</reference>
<sequence>MSGSFDPERRGGVGSGPDTLTRLFSSMSLDQLYIALRRGDEVFHVARQLLWNHCHIIKEQAGIGIRSHKDLRGPITLPWSQDEVATEAIEWFFDVLHCLAPEHPSYVAVDIFGPDETRVASLVALARLAHVAELFKCNAIQHSIRRAAPKLLGQLRLPTDNDAATTEEDQAKKDGLLVQAVRDFDAAYHVWADALLRHWIVAKFCKLFGGDFGRVMSLEPAVAGVSAEFREKTLAWHQRQVGAGMAQN</sequence>
<evidence type="ECO:0000313" key="1">
    <source>
        <dbReference type="EMBL" id="KAK8085625.1"/>
    </source>
</evidence>
<organism evidence="1 2">
    <name type="scientific">Apiospora hydei</name>
    <dbReference type="NCBI Taxonomy" id="1337664"/>
    <lineage>
        <taxon>Eukaryota</taxon>
        <taxon>Fungi</taxon>
        <taxon>Dikarya</taxon>
        <taxon>Ascomycota</taxon>
        <taxon>Pezizomycotina</taxon>
        <taxon>Sordariomycetes</taxon>
        <taxon>Xylariomycetidae</taxon>
        <taxon>Amphisphaeriales</taxon>
        <taxon>Apiosporaceae</taxon>
        <taxon>Apiospora</taxon>
    </lineage>
</organism>